<reference evidence="13 14" key="1">
    <citation type="submission" date="2016-11" db="EMBL/GenBank/DDBJ databases">
        <authorList>
            <person name="Jaros S."/>
            <person name="Januszkiewicz K."/>
            <person name="Wedrychowicz H."/>
        </authorList>
    </citation>
    <scope>NUCLEOTIDE SEQUENCE [LARGE SCALE GENOMIC DNA]</scope>
    <source>
        <strain evidence="13 14">DSM 22153</strain>
    </source>
</reference>
<feature type="binding site" evidence="10">
    <location>
        <begin position="403"/>
        <end position="404"/>
    </location>
    <ligand>
        <name>substrate</name>
    </ligand>
</feature>
<dbReference type="PROSITE" id="PS00572">
    <property type="entry name" value="GLYCOSYL_HYDROL_F1_1"/>
    <property type="match status" value="1"/>
</dbReference>
<dbReference type="InterPro" id="IPR001360">
    <property type="entry name" value="Glyco_hydro_1"/>
</dbReference>
<protein>
    <recommendedName>
        <fullName evidence="3 12">Beta-glucosidase</fullName>
        <ecNumber evidence="3 12">3.2.1.21</ecNumber>
    </recommendedName>
</protein>
<dbReference type="InterPro" id="IPR033132">
    <property type="entry name" value="GH_1_N_CS"/>
</dbReference>
<dbReference type="NCBIfam" id="TIGR03356">
    <property type="entry name" value="BGL"/>
    <property type="match status" value="1"/>
</dbReference>
<keyword evidence="4 12" id="KW-0378">Hydrolase</keyword>
<dbReference type="RefSeq" id="WP_235860659.1">
    <property type="nucleotide sequence ID" value="NZ_FRBW01000005.1"/>
</dbReference>
<dbReference type="STRING" id="735517.SAMN05444272_4102"/>
<proteinExistence type="inferred from homology"/>
<accession>A0A1M7P1K3</accession>
<dbReference type="FunFam" id="3.20.20.80:FF:000004">
    <property type="entry name" value="Beta-glucosidase 6-phospho-beta-glucosidase"/>
    <property type="match status" value="1"/>
</dbReference>
<evidence type="ECO:0000256" key="4">
    <source>
        <dbReference type="ARBA" id="ARBA00022801"/>
    </source>
</evidence>
<keyword evidence="14" id="KW-1185">Reference proteome</keyword>
<evidence type="ECO:0000256" key="1">
    <source>
        <dbReference type="ARBA" id="ARBA00000448"/>
    </source>
</evidence>
<evidence type="ECO:0000256" key="12">
    <source>
        <dbReference type="RuleBase" id="RU361175"/>
    </source>
</evidence>
<dbReference type="InterPro" id="IPR018120">
    <property type="entry name" value="Glyco_hydro_1_AS"/>
</dbReference>
<dbReference type="Pfam" id="PF00232">
    <property type="entry name" value="Glyco_hydro_1"/>
    <property type="match status" value="1"/>
</dbReference>
<organism evidence="13 14">
    <name type="scientific">Roseibium suaedae</name>
    <dbReference type="NCBI Taxonomy" id="735517"/>
    <lineage>
        <taxon>Bacteria</taxon>
        <taxon>Pseudomonadati</taxon>
        <taxon>Pseudomonadota</taxon>
        <taxon>Alphaproteobacteria</taxon>
        <taxon>Hyphomicrobiales</taxon>
        <taxon>Stappiaceae</taxon>
        <taxon>Roseibium</taxon>
    </lineage>
</organism>
<dbReference type="GO" id="GO:0030245">
    <property type="term" value="P:cellulose catabolic process"/>
    <property type="evidence" value="ECO:0007669"/>
    <property type="project" value="UniProtKB-KW"/>
</dbReference>
<keyword evidence="6" id="KW-0119">Carbohydrate metabolism</keyword>
<dbReference type="InterPro" id="IPR017736">
    <property type="entry name" value="Glyco_hydro_1_beta-glucosidase"/>
</dbReference>
<dbReference type="Proteomes" id="UP000186002">
    <property type="component" value="Unassembled WGS sequence"/>
</dbReference>
<sequence length="442" mass="49859">MEPLLMFTHKRADFGPDFLFGVAMASHQIEGGQADGRGPSIWDTFANTPGNVRDFANGNIACDHYNRWPEDLDLIRDGGFDAYRFSFSWSRLVPEGVGSINPKGLDFYDRLIDGMLERDIKPLATLYHWDLPSALQDRGGWMNRDTSLAFADYAALVADKFGSRLASIATFNEPWCITVLSHFLGVHAPGYRDVRATARAMHHVLLAHGLGIKAMRSVGTNEQLGIVVNMEKCDPATNSPEDIEAAALGDAIFNQFFLDGVLKGSYPQKVTDILAPHLPENWQDDMPTLNQPLDWVGINFYTRFLYTADPRVPVFPFTQARGPLEKTHVGWEVIPEALTEFLVRVSKRYPGLPIYVTENGASETDEERRIRFFDRHFAAMLEAMKQGVDLRGYMAWTLVDNFEWAEGWMPKFGIVGMDPDTLERQPKSTYYAFQQMLKGQSV</sequence>
<evidence type="ECO:0000256" key="10">
    <source>
        <dbReference type="PIRSR" id="PIRSR617736-2"/>
    </source>
</evidence>
<feature type="binding site" evidence="10">
    <location>
        <position position="128"/>
    </location>
    <ligand>
        <name>substrate</name>
    </ligand>
</feature>
<dbReference type="GO" id="GO:0008422">
    <property type="term" value="F:beta-glucosidase activity"/>
    <property type="evidence" value="ECO:0007669"/>
    <property type="project" value="UniProtKB-EC"/>
</dbReference>
<keyword evidence="7 12" id="KW-0326">Glycosidase</keyword>
<dbReference type="GO" id="GO:0005829">
    <property type="term" value="C:cytosol"/>
    <property type="evidence" value="ECO:0007669"/>
    <property type="project" value="TreeGrafter"/>
</dbReference>
<feature type="active site" description="Proton donor" evidence="9">
    <location>
        <position position="173"/>
    </location>
</feature>
<evidence type="ECO:0000256" key="3">
    <source>
        <dbReference type="ARBA" id="ARBA00012744"/>
    </source>
</evidence>
<keyword evidence="8" id="KW-0624">Polysaccharide degradation</keyword>
<name>A0A1M7P1K3_9HYPH</name>
<evidence type="ECO:0000256" key="9">
    <source>
        <dbReference type="PIRSR" id="PIRSR617736-1"/>
    </source>
</evidence>
<dbReference type="PANTHER" id="PTHR10353:SF36">
    <property type="entry name" value="LP05116P"/>
    <property type="match status" value="1"/>
</dbReference>
<dbReference type="EMBL" id="FRBW01000005">
    <property type="protein sequence ID" value="SHN10281.1"/>
    <property type="molecule type" value="Genomic_DNA"/>
</dbReference>
<evidence type="ECO:0000256" key="8">
    <source>
        <dbReference type="ARBA" id="ARBA00023326"/>
    </source>
</evidence>
<evidence type="ECO:0000256" key="11">
    <source>
        <dbReference type="PROSITE-ProRule" id="PRU10055"/>
    </source>
</evidence>
<dbReference type="Gene3D" id="3.20.20.80">
    <property type="entry name" value="Glycosidases"/>
    <property type="match status" value="1"/>
</dbReference>
<feature type="active site" description="Nucleophile" evidence="9 11">
    <location>
        <position position="358"/>
    </location>
</feature>
<feature type="binding site" evidence="10">
    <location>
        <position position="396"/>
    </location>
    <ligand>
        <name>substrate</name>
    </ligand>
</feature>
<comment type="catalytic activity">
    <reaction evidence="1 12">
        <text>Hydrolysis of terminal, non-reducing beta-D-glucosyl residues with release of beta-D-glucose.</text>
        <dbReference type="EC" id="3.2.1.21"/>
    </reaction>
</comment>
<gene>
    <name evidence="13" type="ORF">SAMN05444272_4102</name>
</gene>
<evidence type="ECO:0000313" key="13">
    <source>
        <dbReference type="EMBL" id="SHN10281.1"/>
    </source>
</evidence>
<feature type="binding site" evidence="10">
    <location>
        <position position="301"/>
    </location>
    <ligand>
        <name>substrate</name>
    </ligand>
</feature>
<dbReference type="PANTHER" id="PTHR10353">
    <property type="entry name" value="GLYCOSYL HYDROLASE"/>
    <property type="match status" value="1"/>
</dbReference>
<dbReference type="InterPro" id="IPR017853">
    <property type="entry name" value="GH"/>
</dbReference>
<dbReference type="PRINTS" id="PR00131">
    <property type="entry name" value="GLHYDRLASE1"/>
</dbReference>
<dbReference type="AlphaFoldDB" id="A0A1M7P1K3"/>
<evidence type="ECO:0000256" key="7">
    <source>
        <dbReference type="ARBA" id="ARBA00023295"/>
    </source>
</evidence>
<evidence type="ECO:0000256" key="5">
    <source>
        <dbReference type="ARBA" id="ARBA00023001"/>
    </source>
</evidence>
<dbReference type="SUPFAM" id="SSF51445">
    <property type="entry name" value="(Trans)glycosidases"/>
    <property type="match status" value="1"/>
</dbReference>
<dbReference type="PROSITE" id="PS00653">
    <property type="entry name" value="GLYCOSYL_HYDROL_F1_2"/>
    <property type="match status" value="1"/>
</dbReference>
<evidence type="ECO:0000256" key="2">
    <source>
        <dbReference type="ARBA" id="ARBA00010838"/>
    </source>
</evidence>
<feature type="binding site" evidence="10">
    <location>
        <position position="172"/>
    </location>
    <ligand>
        <name>substrate</name>
    </ligand>
</feature>
<evidence type="ECO:0000313" key="14">
    <source>
        <dbReference type="Proteomes" id="UP000186002"/>
    </source>
</evidence>
<feature type="binding site" evidence="10">
    <location>
        <position position="28"/>
    </location>
    <ligand>
        <name>substrate</name>
    </ligand>
</feature>
<keyword evidence="5" id="KW-0136">Cellulose degradation</keyword>
<evidence type="ECO:0000256" key="6">
    <source>
        <dbReference type="ARBA" id="ARBA00023277"/>
    </source>
</evidence>
<comment type="similarity">
    <text evidence="2 12">Belongs to the glycosyl hydrolase 1 family.</text>
</comment>
<dbReference type="EC" id="3.2.1.21" evidence="3 12"/>